<name>A0A445B5D3_ARAHY</name>
<accession>A0A445B5D3</accession>
<keyword evidence="3" id="KW-1185">Reference proteome</keyword>
<dbReference type="Pfam" id="PF10536">
    <property type="entry name" value="PMD"/>
    <property type="match status" value="1"/>
</dbReference>
<evidence type="ECO:0000313" key="3">
    <source>
        <dbReference type="Proteomes" id="UP000289738"/>
    </source>
</evidence>
<dbReference type="PANTHER" id="PTHR46033:SF1">
    <property type="entry name" value="PROTEIN MAIN-LIKE 2"/>
    <property type="match status" value="1"/>
</dbReference>
<dbReference type="AlphaFoldDB" id="A0A445B5D3"/>
<comment type="caution">
    <text evidence="2">The sequence shown here is derived from an EMBL/GenBank/DDBJ whole genome shotgun (WGS) entry which is preliminary data.</text>
</comment>
<dbReference type="GO" id="GO:0010073">
    <property type="term" value="P:meristem maintenance"/>
    <property type="evidence" value="ECO:0007669"/>
    <property type="project" value="InterPro"/>
</dbReference>
<dbReference type="Proteomes" id="UP000289738">
    <property type="component" value="Chromosome A10"/>
</dbReference>
<evidence type="ECO:0000259" key="1">
    <source>
        <dbReference type="Pfam" id="PF10536"/>
    </source>
</evidence>
<gene>
    <name evidence="2" type="ORF">Ahy_A10g048559</name>
</gene>
<protein>
    <recommendedName>
        <fullName evidence="1">Aminotransferase-like plant mobile domain-containing protein</fullName>
    </recommendedName>
</protein>
<dbReference type="PANTHER" id="PTHR46033">
    <property type="entry name" value="PROTEIN MAIN-LIKE 2"/>
    <property type="match status" value="1"/>
</dbReference>
<proteinExistence type="predicted"/>
<dbReference type="EMBL" id="SDMP01000010">
    <property type="protein sequence ID" value="RYR33890.1"/>
    <property type="molecule type" value="Genomic_DNA"/>
</dbReference>
<organism evidence="2 3">
    <name type="scientific">Arachis hypogaea</name>
    <name type="common">Peanut</name>
    <dbReference type="NCBI Taxonomy" id="3818"/>
    <lineage>
        <taxon>Eukaryota</taxon>
        <taxon>Viridiplantae</taxon>
        <taxon>Streptophyta</taxon>
        <taxon>Embryophyta</taxon>
        <taxon>Tracheophyta</taxon>
        <taxon>Spermatophyta</taxon>
        <taxon>Magnoliopsida</taxon>
        <taxon>eudicotyledons</taxon>
        <taxon>Gunneridae</taxon>
        <taxon>Pentapetalae</taxon>
        <taxon>rosids</taxon>
        <taxon>fabids</taxon>
        <taxon>Fabales</taxon>
        <taxon>Fabaceae</taxon>
        <taxon>Papilionoideae</taxon>
        <taxon>50 kb inversion clade</taxon>
        <taxon>dalbergioids sensu lato</taxon>
        <taxon>Dalbergieae</taxon>
        <taxon>Pterocarpus clade</taxon>
        <taxon>Arachis</taxon>
    </lineage>
</organism>
<evidence type="ECO:0000313" key="2">
    <source>
        <dbReference type="EMBL" id="RYR33890.1"/>
    </source>
</evidence>
<sequence>MKGYSALLSVLVERWRTKTHMFHLSVGEVTVTLEDVTHIFGLSVNWEPVTGRMDSSHQFLVENCITCFGCQPGPGDHILGKVTLVWVRRCRETKLYDTMESIQRYVWAHIFCMLGTVVFLDKSTTFLNSKFLPVVQDFHWIPLYSWR</sequence>
<dbReference type="InterPro" id="IPR019557">
    <property type="entry name" value="AminoTfrase-like_pln_mobile"/>
</dbReference>
<dbReference type="InterPro" id="IPR044824">
    <property type="entry name" value="MAIN-like"/>
</dbReference>
<reference evidence="2 3" key="1">
    <citation type="submission" date="2019-01" db="EMBL/GenBank/DDBJ databases">
        <title>Sequencing of cultivated peanut Arachis hypogaea provides insights into genome evolution and oil improvement.</title>
        <authorList>
            <person name="Chen X."/>
        </authorList>
    </citation>
    <scope>NUCLEOTIDE SEQUENCE [LARGE SCALE GENOMIC DNA]</scope>
    <source>
        <strain evidence="3">cv. Fuhuasheng</strain>
        <tissue evidence="2">Leaves</tissue>
    </source>
</reference>
<feature type="domain" description="Aminotransferase-like plant mobile" evidence="1">
    <location>
        <begin position="6"/>
        <end position="146"/>
    </location>
</feature>